<dbReference type="RefSeq" id="WP_112222396.1">
    <property type="nucleotide sequence ID" value="NZ_CP047673.1"/>
</dbReference>
<evidence type="ECO:0000313" key="2">
    <source>
        <dbReference type="EMBL" id="RAZ78936.1"/>
    </source>
</evidence>
<dbReference type="EMBL" id="QLZR01000002">
    <property type="protein sequence ID" value="RAZ78936.1"/>
    <property type="molecule type" value="Genomic_DNA"/>
</dbReference>
<evidence type="ECO:0000256" key="1">
    <source>
        <dbReference type="SAM" id="Phobius"/>
    </source>
</evidence>
<keyword evidence="1" id="KW-1133">Transmembrane helix</keyword>
<feature type="transmembrane region" description="Helical" evidence="1">
    <location>
        <begin position="59"/>
        <end position="80"/>
    </location>
</feature>
<keyword evidence="3" id="KW-1185">Reference proteome</keyword>
<dbReference type="AlphaFoldDB" id="A0A365L0J6"/>
<accession>A0A365L0J6</accession>
<sequence length="116" mass="12565">MFVIMKIIASAIVIAIVTEISRRFPSYGGIVAALPLVSLLSIIWLYVQGEQTATLSKFALGVLWGFPATAVLLVIVYIALQNSVHLFLSIALGVGGWLLFLVLQNIVIDYAKGIFT</sequence>
<proteinExistence type="predicted"/>
<reference evidence="2 3" key="1">
    <citation type="submission" date="2018-06" db="EMBL/GenBank/DDBJ databases">
        <title>The draft genome sequences of strains SCU63 and S1.</title>
        <authorList>
            <person name="Gan L."/>
        </authorList>
    </citation>
    <scope>NUCLEOTIDE SEQUENCE [LARGE SCALE GENOMIC DNA]</scope>
    <source>
        <strain evidence="2 3">SCU63</strain>
    </source>
</reference>
<name>A0A365L0J6_9BACL</name>
<feature type="transmembrane region" description="Helical" evidence="1">
    <location>
        <begin position="86"/>
        <end position="108"/>
    </location>
</feature>
<dbReference type="NCBIfam" id="NF006750">
    <property type="entry name" value="PRK09272.1-3"/>
    <property type="match status" value="1"/>
</dbReference>
<evidence type="ECO:0008006" key="4">
    <source>
        <dbReference type="Google" id="ProtNLM"/>
    </source>
</evidence>
<keyword evidence="1" id="KW-0472">Membrane</keyword>
<protein>
    <recommendedName>
        <fullName evidence="4">DUF3147 family protein</fullName>
    </recommendedName>
</protein>
<feature type="transmembrane region" description="Helical" evidence="1">
    <location>
        <begin position="7"/>
        <end position="24"/>
    </location>
</feature>
<feature type="transmembrane region" description="Helical" evidence="1">
    <location>
        <begin position="30"/>
        <end position="47"/>
    </location>
</feature>
<gene>
    <name evidence="2" type="ORF">DP120_04785</name>
</gene>
<comment type="caution">
    <text evidence="2">The sequence shown here is derived from an EMBL/GenBank/DDBJ whole genome shotgun (WGS) entry which is preliminary data.</text>
</comment>
<keyword evidence="1" id="KW-0812">Transmembrane</keyword>
<evidence type="ECO:0000313" key="3">
    <source>
        <dbReference type="Proteomes" id="UP000251002"/>
    </source>
</evidence>
<dbReference type="Proteomes" id="UP000251002">
    <property type="component" value="Unassembled WGS sequence"/>
</dbReference>
<organism evidence="2 3">
    <name type="scientific">Planococcus halotolerans</name>
    <dbReference type="NCBI Taxonomy" id="2233542"/>
    <lineage>
        <taxon>Bacteria</taxon>
        <taxon>Bacillati</taxon>
        <taxon>Bacillota</taxon>
        <taxon>Bacilli</taxon>
        <taxon>Bacillales</taxon>
        <taxon>Caryophanaceae</taxon>
        <taxon>Planococcus</taxon>
    </lineage>
</organism>